<evidence type="ECO:0000313" key="4">
    <source>
        <dbReference type="EMBL" id="TVY30714.1"/>
    </source>
</evidence>
<dbReference type="Pfam" id="PF01910">
    <property type="entry name" value="Thiamine_BP"/>
    <property type="match status" value="1"/>
</dbReference>
<dbReference type="InterPro" id="IPR029756">
    <property type="entry name" value="MTH1187/YkoF-like"/>
</dbReference>
<name>A0A8H8RAS3_9HELO</name>
<dbReference type="PANTHER" id="PTHR33777:SF1">
    <property type="entry name" value="UPF0045 PROTEIN ECM15"/>
    <property type="match status" value="1"/>
</dbReference>
<dbReference type="Proteomes" id="UP000431533">
    <property type="component" value="Unassembled WGS sequence"/>
</dbReference>
<sequence>MDYANLSTPPVCVADFCLIPIGTPTASVSNEVAAVQRLMKASGLQYSMHSAGTTVEGEWDAVMKLIGQAHTLVHQNGVIRIQSDIRVGTRYCRISTPSPPHLTSSRTDKKQHFSEKVTKVESILAADGKAEEKVVVVQPEEPKKVEDVVKPAAEAPKKAEVVKESKPEERRQPLTPATNQGTWASMFRK</sequence>
<comment type="similarity">
    <text evidence="1">Belongs to the UPF0045 family.</text>
</comment>
<dbReference type="AlphaFoldDB" id="A0A8H8RAS3"/>
<reference evidence="4 5" key="1">
    <citation type="submission" date="2018-05" db="EMBL/GenBank/DDBJ databases">
        <title>Genome sequencing and assembly of the regulated plant pathogen Lachnellula willkommii and related sister species for the development of diagnostic species identification markers.</title>
        <authorList>
            <person name="Giroux E."/>
            <person name="Bilodeau G."/>
        </authorList>
    </citation>
    <scope>NUCLEOTIDE SEQUENCE [LARGE SCALE GENOMIC DNA]</scope>
    <source>
        <strain evidence="4 5">CBS 185.66</strain>
    </source>
</reference>
<organism evidence="4 5">
    <name type="scientific">Lachnellula hyalina</name>
    <dbReference type="NCBI Taxonomy" id="1316788"/>
    <lineage>
        <taxon>Eukaryota</taxon>
        <taxon>Fungi</taxon>
        <taxon>Dikarya</taxon>
        <taxon>Ascomycota</taxon>
        <taxon>Pezizomycotina</taxon>
        <taxon>Leotiomycetes</taxon>
        <taxon>Helotiales</taxon>
        <taxon>Lachnaceae</taxon>
        <taxon>Lachnellula</taxon>
    </lineage>
</organism>
<dbReference type="InterPro" id="IPR002767">
    <property type="entry name" value="Thiamine_BP"/>
</dbReference>
<dbReference type="OrthoDB" id="5587367at2759"/>
<dbReference type="SUPFAM" id="SSF89957">
    <property type="entry name" value="MTH1187/YkoF-like"/>
    <property type="match status" value="1"/>
</dbReference>
<protein>
    <submittedName>
        <fullName evidence="4">UPF0045 protein</fullName>
    </submittedName>
</protein>
<feature type="compositionally biased region" description="Basic and acidic residues" evidence="2">
    <location>
        <begin position="152"/>
        <end position="172"/>
    </location>
</feature>
<feature type="region of interest" description="Disordered" evidence="2">
    <location>
        <begin position="152"/>
        <end position="189"/>
    </location>
</feature>
<proteinExistence type="inferred from homology"/>
<comment type="caution">
    <text evidence="4">The sequence shown here is derived from an EMBL/GenBank/DDBJ whole genome shotgun (WGS) entry which is preliminary data.</text>
</comment>
<dbReference type="RefSeq" id="XP_031009499.1">
    <property type="nucleotide sequence ID" value="XM_031145309.1"/>
</dbReference>
<feature type="domain" description="Thiamine-binding protein" evidence="3">
    <location>
        <begin position="14"/>
        <end position="90"/>
    </location>
</feature>
<evidence type="ECO:0000259" key="3">
    <source>
        <dbReference type="Pfam" id="PF01910"/>
    </source>
</evidence>
<dbReference type="EMBL" id="QGMH01000004">
    <property type="protein sequence ID" value="TVY30714.1"/>
    <property type="molecule type" value="Genomic_DNA"/>
</dbReference>
<dbReference type="Gene3D" id="3.30.70.930">
    <property type="match status" value="1"/>
</dbReference>
<evidence type="ECO:0000313" key="5">
    <source>
        <dbReference type="Proteomes" id="UP000431533"/>
    </source>
</evidence>
<dbReference type="NCBIfam" id="TIGR00106">
    <property type="entry name" value="MTH1187 family thiamine-binding protein"/>
    <property type="match status" value="1"/>
</dbReference>
<evidence type="ECO:0000256" key="2">
    <source>
        <dbReference type="SAM" id="MobiDB-lite"/>
    </source>
</evidence>
<evidence type="ECO:0000256" key="1">
    <source>
        <dbReference type="ARBA" id="ARBA00010272"/>
    </source>
</evidence>
<dbReference type="GeneID" id="41980515"/>
<accession>A0A8H8RAS3</accession>
<keyword evidence="5" id="KW-1185">Reference proteome</keyword>
<dbReference type="InterPro" id="IPR051614">
    <property type="entry name" value="UPF0045_domain"/>
</dbReference>
<dbReference type="PANTHER" id="PTHR33777">
    <property type="entry name" value="UPF0045 PROTEIN ECM15"/>
    <property type="match status" value="1"/>
</dbReference>
<gene>
    <name evidence="4" type="primary">ECM15</name>
    <name evidence="4" type="ORF">LHYA1_G000317</name>
</gene>
<dbReference type="GO" id="GO:0005829">
    <property type="term" value="C:cytosol"/>
    <property type="evidence" value="ECO:0007669"/>
    <property type="project" value="TreeGrafter"/>
</dbReference>